<sequence length="344" mass="38853">MNKMKKMFFGIFSVVIILVVLVFSLRIYNDHRYKDTNALKSPEYYNDVTNISLYPTDIDGVDVTYVDEGRMQGFRFIPKEKSHKGLVICFGGSEGSPNFETAKRLAEEGYETFALFMFGMKNQEQTLRKIPLEQFEDIINYINKNIKDNKPISVLGASKGAEYALNLASKYSEIDNLILIAPSSYNFAGLDFKDYGSSWTYKGKELPYIDIKQSSFNSFLKNIIVPTIIKSPISYKETYESAIEQDSSSQEKLIPVKNVKANILMIAGEDDLMWDSFAMAKKIKDQNPNAKIYSYKGAGHIFAGNGVLNLGRIRIATGGTIEGNDKARSESRKTIDAFLKENHK</sequence>
<dbReference type="PATRIC" id="fig|1497955.3.peg.653"/>
<dbReference type="InterPro" id="IPR029058">
    <property type="entry name" value="AB_hydrolase_fold"/>
</dbReference>
<dbReference type="Proteomes" id="UP000070080">
    <property type="component" value="Unassembled WGS sequence"/>
</dbReference>
<dbReference type="STRING" id="1497955.HMPREF1872_00677"/>
<evidence type="ECO:0000259" key="2">
    <source>
        <dbReference type="Pfam" id="PF08840"/>
    </source>
</evidence>
<feature type="active site" description="Charge relay system" evidence="1">
    <location>
        <position position="158"/>
    </location>
</feature>
<dbReference type="PANTHER" id="PTHR10824">
    <property type="entry name" value="ACYL-COENZYME A THIOESTERASE-RELATED"/>
    <property type="match status" value="1"/>
</dbReference>
<dbReference type="GO" id="GO:0006631">
    <property type="term" value="P:fatty acid metabolic process"/>
    <property type="evidence" value="ECO:0007669"/>
    <property type="project" value="TreeGrafter"/>
</dbReference>
<gene>
    <name evidence="3" type="ORF">HMPREF1872_00677</name>
</gene>
<dbReference type="PIRSF" id="PIRSF016521">
    <property type="entry name" value="Acyl-CoA_hydro"/>
    <property type="match status" value="1"/>
</dbReference>
<evidence type="ECO:0000256" key="1">
    <source>
        <dbReference type="PIRSR" id="PIRSR016521-1"/>
    </source>
</evidence>
<comment type="caution">
    <text evidence="3">The sequence shown here is derived from an EMBL/GenBank/DDBJ whole genome shotgun (WGS) entry which is preliminary data.</text>
</comment>
<proteinExistence type="predicted"/>
<feature type="domain" description="BAAT/Acyl-CoA thioester hydrolase C-terminal" evidence="2">
    <location>
        <begin position="130"/>
        <end position="302"/>
    </location>
</feature>
<organism evidence="3 4">
    <name type="scientific">Amygdalobacter nucleatus</name>
    <dbReference type="NCBI Taxonomy" id="3029274"/>
    <lineage>
        <taxon>Bacteria</taxon>
        <taxon>Bacillati</taxon>
        <taxon>Bacillota</taxon>
        <taxon>Clostridia</taxon>
        <taxon>Eubacteriales</taxon>
        <taxon>Oscillospiraceae</taxon>
        <taxon>Amygdalobacter</taxon>
    </lineage>
</organism>
<dbReference type="EMBL" id="LSCV01000013">
    <property type="protein sequence ID" value="KXB41476.1"/>
    <property type="molecule type" value="Genomic_DNA"/>
</dbReference>
<evidence type="ECO:0000313" key="4">
    <source>
        <dbReference type="Proteomes" id="UP000070080"/>
    </source>
</evidence>
<keyword evidence="3" id="KW-0378">Hydrolase</keyword>
<dbReference type="GO" id="GO:0006637">
    <property type="term" value="P:acyl-CoA metabolic process"/>
    <property type="evidence" value="ECO:0007669"/>
    <property type="project" value="InterPro"/>
</dbReference>
<dbReference type="AlphaFoldDB" id="A0A133YE34"/>
<dbReference type="InterPro" id="IPR016662">
    <property type="entry name" value="Acyl-CoA_thioEstase_long-chain"/>
</dbReference>
<dbReference type="Gene3D" id="3.40.50.1820">
    <property type="entry name" value="alpha/beta hydrolase"/>
    <property type="match status" value="1"/>
</dbReference>
<reference evidence="4" key="1">
    <citation type="submission" date="2016-01" db="EMBL/GenBank/DDBJ databases">
        <authorList>
            <person name="Mitreva M."/>
            <person name="Pepin K.H."/>
            <person name="Mihindukulasuriya K.A."/>
            <person name="Fulton R."/>
            <person name="Fronick C."/>
            <person name="O'Laughlin M."/>
            <person name="Miner T."/>
            <person name="Herter B."/>
            <person name="Rosa B.A."/>
            <person name="Cordes M."/>
            <person name="Tomlinson C."/>
            <person name="Wollam A."/>
            <person name="Palsikar V.B."/>
            <person name="Mardis E.R."/>
            <person name="Wilson R.K."/>
        </authorList>
    </citation>
    <scope>NUCLEOTIDE SEQUENCE [LARGE SCALE GENOMIC DNA]</scope>
    <source>
        <strain evidence="4">KA00274</strain>
    </source>
</reference>
<evidence type="ECO:0000313" key="3">
    <source>
        <dbReference type="EMBL" id="KXB41476.1"/>
    </source>
</evidence>
<feature type="active site" description="Charge relay system" evidence="1">
    <location>
        <position position="271"/>
    </location>
</feature>
<dbReference type="PANTHER" id="PTHR10824:SF4">
    <property type="entry name" value="ACYL-COENZYME A THIOESTERASE 1-LIKE"/>
    <property type="match status" value="1"/>
</dbReference>
<dbReference type="Pfam" id="PF08840">
    <property type="entry name" value="BAAT_C"/>
    <property type="match status" value="1"/>
</dbReference>
<dbReference type="GO" id="GO:0047617">
    <property type="term" value="F:fatty acyl-CoA hydrolase activity"/>
    <property type="evidence" value="ECO:0007669"/>
    <property type="project" value="TreeGrafter"/>
</dbReference>
<feature type="active site" description="Charge relay system" evidence="1">
    <location>
        <position position="300"/>
    </location>
</feature>
<dbReference type="SUPFAM" id="SSF53474">
    <property type="entry name" value="alpha/beta-Hydrolases"/>
    <property type="match status" value="1"/>
</dbReference>
<name>A0A133YE34_9FIRM</name>
<dbReference type="InterPro" id="IPR014940">
    <property type="entry name" value="BAAT_C"/>
</dbReference>
<keyword evidence="4" id="KW-1185">Reference proteome</keyword>
<protein>
    <submittedName>
        <fullName evidence="3">BAAT/acyl-CoA thioester hydrolase protein</fullName>
    </submittedName>
</protein>
<accession>A0A133YE34</accession>